<organism evidence="2 3">
    <name type="scientific">Brachybacterium paraconglomeratum</name>
    <dbReference type="NCBI Taxonomy" id="173362"/>
    <lineage>
        <taxon>Bacteria</taxon>
        <taxon>Bacillati</taxon>
        <taxon>Actinomycetota</taxon>
        <taxon>Actinomycetes</taxon>
        <taxon>Micrococcales</taxon>
        <taxon>Dermabacteraceae</taxon>
        <taxon>Brachybacterium</taxon>
    </lineage>
</organism>
<dbReference type="InterPro" id="IPR013328">
    <property type="entry name" value="6PGD_dom2"/>
</dbReference>
<dbReference type="GO" id="GO:0016616">
    <property type="term" value="F:oxidoreductase activity, acting on the CH-OH group of donors, NAD or NADP as acceptor"/>
    <property type="evidence" value="ECO:0007669"/>
    <property type="project" value="TreeGrafter"/>
</dbReference>
<dbReference type="PANTHER" id="PTHR43362">
    <property type="entry name" value="MANNITOL DEHYDROGENASE DSF1-RELATED"/>
    <property type="match status" value="1"/>
</dbReference>
<comment type="caution">
    <text evidence="2">The sequence shown here is derived from an EMBL/GenBank/DDBJ whole genome shotgun (WGS) entry which is preliminary data.</text>
</comment>
<dbReference type="InterPro" id="IPR050988">
    <property type="entry name" value="Mannitol_DH/Oxidoreductase"/>
</dbReference>
<name>A0A921KQB3_9MICO</name>
<dbReference type="Gene3D" id="1.10.1040.10">
    <property type="entry name" value="N-(1-d-carboxylethyl)-l-norvaline Dehydrogenase, domain 2"/>
    <property type="match status" value="1"/>
</dbReference>
<gene>
    <name evidence="2" type="ORF">K8W24_06800</name>
</gene>
<evidence type="ECO:0000313" key="2">
    <source>
        <dbReference type="EMBL" id="HJF49494.1"/>
    </source>
</evidence>
<accession>A0A921KQB3</accession>
<dbReference type="PANTHER" id="PTHR43362:SF1">
    <property type="entry name" value="MANNITOL DEHYDROGENASE 2-RELATED"/>
    <property type="match status" value="1"/>
</dbReference>
<feature type="non-terminal residue" evidence="2">
    <location>
        <position position="1"/>
    </location>
</feature>
<dbReference type="SUPFAM" id="SSF48179">
    <property type="entry name" value="6-phosphogluconate dehydrogenase C-terminal domain-like"/>
    <property type="match status" value="1"/>
</dbReference>
<dbReference type="EMBL" id="DYWO01000197">
    <property type="protein sequence ID" value="HJF49494.1"/>
    <property type="molecule type" value="Genomic_DNA"/>
</dbReference>
<reference evidence="2" key="2">
    <citation type="submission" date="2021-09" db="EMBL/GenBank/DDBJ databases">
        <authorList>
            <person name="Gilroy R."/>
        </authorList>
    </citation>
    <scope>NUCLEOTIDE SEQUENCE</scope>
    <source>
        <strain evidence="2">1647</strain>
    </source>
</reference>
<feature type="domain" description="Mannitol dehydrogenase C-terminal" evidence="1">
    <location>
        <begin position="2"/>
        <end position="122"/>
    </location>
</feature>
<evidence type="ECO:0000313" key="3">
    <source>
        <dbReference type="Proteomes" id="UP000775129"/>
    </source>
</evidence>
<protein>
    <submittedName>
        <fullName evidence="2">Mannitol dehydrogenase family protein</fullName>
    </submittedName>
</protein>
<evidence type="ECO:0000259" key="1">
    <source>
        <dbReference type="Pfam" id="PF08125"/>
    </source>
</evidence>
<dbReference type="InterPro" id="IPR008927">
    <property type="entry name" value="6-PGluconate_DH-like_C_sf"/>
</dbReference>
<reference evidence="2" key="1">
    <citation type="journal article" date="2021" name="PeerJ">
        <title>Extensive microbial diversity within the chicken gut microbiome revealed by metagenomics and culture.</title>
        <authorList>
            <person name="Gilroy R."/>
            <person name="Ravi A."/>
            <person name="Getino M."/>
            <person name="Pursley I."/>
            <person name="Horton D.L."/>
            <person name="Alikhan N.F."/>
            <person name="Baker D."/>
            <person name="Gharbi K."/>
            <person name="Hall N."/>
            <person name="Watson M."/>
            <person name="Adriaenssens E.M."/>
            <person name="Foster-Nyarko E."/>
            <person name="Jarju S."/>
            <person name="Secka A."/>
            <person name="Antonio M."/>
            <person name="Oren A."/>
            <person name="Chaudhuri R.R."/>
            <person name="La Ragione R."/>
            <person name="Hildebrand F."/>
            <person name="Pallen M.J."/>
        </authorList>
    </citation>
    <scope>NUCLEOTIDE SEQUENCE</scope>
    <source>
        <strain evidence="2">1647</strain>
    </source>
</reference>
<dbReference type="Proteomes" id="UP000775129">
    <property type="component" value="Unassembled WGS sequence"/>
</dbReference>
<dbReference type="InterPro" id="IPR013118">
    <property type="entry name" value="Mannitol_DH_C"/>
</dbReference>
<dbReference type="Pfam" id="PF08125">
    <property type="entry name" value="Mannitol_dh_C"/>
    <property type="match status" value="1"/>
</dbReference>
<dbReference type="AlphaFoldDB" id="A0A921KQB3"/>
<proteinExistence type="predicted"/>
<sequence>DAYLEDLAHRWHNHDLGHRTRQVGSDGSMRLPQRIPVPALHHLEAGRTPALLALTVAAWFACVAPPRGFDPGEQARAMTDPAQARLQEIAARASSPAEHARILLESGCLTEELAAREEFTDLVGALLTTLVTSGPRAAAAEALDASLKENR</sequence>